<gene>
    <name evidence="1" type="ORF">FLACOL_01849</name>
</gene>
<dbReference type="EMBL" id="OLKH01000103">
    <property type="protein sequence ID" value="SPE77839.1"/>
    <property type="molecule type" value="Genomic_DNA"/>
</dbReference>
<dbReference type="Proteomes" id="UP000238180">
    <property type="component" value="Unassembled WGS sequence"/>
</dbReference>
<dbReference type="Pfam" id="PF05742">
    <property type="entry name" value="TANGO2"/>
    <property type="match status" value="1"/>
</dbReference>
<dbReference type="InterPro" id="IPR008551">
    <property type="entry name" value="TANGO2"/>
</dbReference>
<dbReference type="AlphaFoldDB" id="A0A2N9PBV3"/>
<dbReference type="RefSeq" id="WP_105196436.1">
    <property type="nucleotide sequence ID" value="NZ_OLKH01000103.1"/>
</dbReference>
<evidence type="ECO:0000313" key="2">
    <source>
        <dbReference type="Proteomes" id="UP000238180"/>
    </source>
</evidence>
<proteinExistence type="predicted"/>
<protein>
    <recommendedName>
        <fullName evidence="3">NRDE family protein</fullName>
    </recommendedName>
</protein>
<sequence length="236" mass="27627">MCTVSYVFSNNKVIITSNRDEKIARPKALVPKSYMGERKKMFFPKDSKAGGTWYVLDDKGNIMVLLNGAFEKHTPKEKYRKSRGLILLEIFDNCDCINKWFEINLDDIEPFTLIAYANKRLYQLRWDGNAKNTKELNNQESYIWSSSTLYPNNIRTERELLFKTFTQSKNIIKAKDIADFHEHTNSDDKENGLIINRNNTLITQSITQTVINQNKMIFSHKDLINDKTYDNNFLML</sequence>
<evidence type="ECO:0008006" key="3">
    <source>
        <dbReference type="Google" id="ProtNLM"/>
    </source>
</evidence>
<evidence type="ECO:0000313" key="1">
    <source>
        <dbReference type="EMBL" id="SPE77839.1"/>
    </source>
</evidence>
<organism evidence="1 2">
    <name type="scientific">Flavobacterium columnare</name>
    <dbReference type="NCBI Taxonomy" id="996"/>
    <lineage>
        <taxon>Bacteria</taxon>
        <taxon>Pseudomonadati</taxon>
        <taxon>Bacteroidota</taxon>
        <taxon>Flavobacteriia</taxon>
        <taxon>Flavobacteriales</taxon>
        <taxon>Flavobacteriaceae</taxon>
        <taxon>Flavobacterium</taxon>
    </lineage>
</organism>
<accession>A0A2N9PBV3</accession>
<name>A0A2N9PBV3_9FLAO</name>
<reference evidence="1 2" key="1">
    <citation type="submission" date="2018-02" db="EMBL/GenBank/DDBJ databases">
        <authorList>
            <person name="Cohen D.B."/>
            <person name="Kent A.D."/>
        </authorList>
    </citation>
    <scope>NUCLEOTIDE SEQUENCE [LARGE SCALE GENOMIC DNA]</scope>
    <source>
        <strain evidence="1">CIP109753</strain>
    </source>
</reference>